<dbReference type="Pfam" id="PF03457">
    <property type="entry name" value="HA"/>
    <property type="match status" value="3"/>
</dbReference>
<dbReference type="PROSITE" id="PS51192">
    <property type="entry name" value="HELICASE_ATP_BIND_1"/>
    <property type="match status" value="1"/>
</dbReference>
<proteinExistence type="predicted"/>
<dbReference type="InterPro" id="IPR006935">
    <property type="entry name" value="Helicase/UvrB_N"/>
</dbReference>
<dbReference type="InterPro" id="IPR014001">
    <property type="entry name" value="Helicase_ATP-bd"/>
</dbReference>
<protein>
    <submittedName>
        <fullName evidence="3">Helicase associated domain protein</fullName>
    </submittedName>
</protein>
<feature type="region of interest" description="Disordered" evidence="1">
    <location>
        <begin position="802"/>
        <end position="824"/>
    </location>
</feature>
<dbReference type="RefSeq" id="WP_329404385.1">
    <property type="nucleotide sequence ID" value="NZ_CP109019.1"/>
</dbReference>
<dbReference type="InterPro" id="IPR001650">
    <property type="entry name" value="Helicase_C-like"/>
</dbReference>
<accession>A0ABZ1XV72</accession>
<dbReference type="PANTHER" id="PTHR47396">
    <property type="entry name" value="TYPE I RESTRICTION ENZYME ECOKI R PROTEIN"/>
    <property type="match status" value="1"/>
</dbReference>
<reference evidence="3" key="1">
    <citation type="submission" date="2022-10" db="EMBL/GenBank/DDBJ databases">
        <title>The complete genomes of actinobacterial strains from the NBC collection.</title>
        <authorList>
            <person name="Joergensen T.S."/>
            <person name="Alvarez Arevalo M."/>
            <person name="Sterndorff E.B."/>
            <person name="Faurdal D."/>
            <person name="Vuksanovic O."/>
            <person name="Mourched A.-S."/>
            <person name="Charusanti P."/>
            <person name="Shaw S."/>
            <person name="Blin K."/>
            <person name="Weber T."/>
        </authorList>
    </citation>
    <scope>NUCLEOTIDE SEQUENCE</scope>
    <source>
        <strain evidence="3">NBC_00668</strain>
    </source>
</reference>
<feature type="domain" description="Helicase ATP-binding" evidence="2">
    <location>
        <begin position="26"/>
        <end position="203"/>
    </location>
</feature>
<name>A0ABZ1XV72_9ACTN</name>
<dbReference type="SUPFAM" id="SSF52540">
    <property type="entry name" value="P-loop containing nucleoside triphosphate hydrolases"/>
    <property type="match status" value="1"/>
</dbReference>
<dbReference type="EMBL" id="CP109019">
    <property type="protein sequence ID" value="WUT87374.1"/>
    <property type="molecule type" value="Genomic_DNA"/>
</dbReference>
<dbReference type="InterPro" id="IPR005114">
    <property type="entry name" value="Helicase_assoc"/>
</dbReference>
<feature type="region of interest" description="Disordered" evidence="1">
    <location>
        <begin position="459"/>
        <end position="499"/>
    </location>
</feature>
<evidence type="ECO:0000256" key="1">
    <source>
        <dbReference type="SAM" id="MobiDB-lite"/>
    </source>
</evidence>
<dbReference type="InterPro" id="IPR050742">
    <property type="entry name" value="Helicase_Restrict-Modif_Enz"/>
</dbReference>
<dbReference type="Gene3D" id="6.10.140.530">
    <property type="match status" value="2"/>
</dbReference>
<dbReference type="Proteomes" id="UP001432060">
    <property type="component" value="Chromosome"/>
</dbReference>
<dbReference type="SMART" id="SM00490">
    <property type="entry name" value="HELICc"/>
    <property type="match status" value="1"/>
</dbReference>
<keyword evidence="4" id="KW-1185">Reference proteome</keyword>
<organism evidence="3 4">
    <name type="scientific">Streptomyces melanogenes</name>
    <dbReference type="NCBI Taxonomy" id="67326"/>
    <lineage>
        <taxon>Bacteria</taxon>
        <taxon>Bacillati</taxon>
        <taxon>Actinomycetota</taxon>
        <taxon>Actinomycetes</taxon>
        <taxon>Kitasatosporales</taxon>
        <taxon>Streptomycetaceae</taxon>
        <taxon>Streptomyces</taxon>
    </lineage>
</organism>
<dbReference type="SMART" id="SM00487">
    <property type="entry name" value="DEXDc"/>
    <property type="match status" value="1"/>
</dbReference>
<dbReference type="InterPro" id="IPR027417">
    <property type="entry name" value="P-loop_NTPase"/>
</dbReference>
<sequence>MPKMKLRPHQVEAVDAVLRMLQAPEEGIPSEGLRTQVIAATGSGKTLIAVACAQRLGARRVLVLVPTLDLLAQMAAAWRAGGRHGAMVGVCSLRAEESDGIPCTTDPDELVAWLGGLESVTVFATYASVGLGILQRAHEAGVGPFDLMVVDEAHRTSGDAGKPWAAVHDQGEIPAARRLYMTATARVWEAPEGGRGQARLVASMDPDSAVFGPVAYKLKLSEAINRGLVAPYQVVCVDIRDPELHAAQVRGERGSDAVRGARLAALQTGLLTAAAKENLRKVLTFHSRVAEAEAMAQGVAGVAEQLRAQEPRRFPPVERVWADWLCGEHPPGHRRAVLDTFASDVIEPTGNPSGKGGESKTQPAVLRILSSVKVLGEGVDTAHCDAVAFCDARGSMVDIVQMVGRALRMKPGEGKIASLIVPVFLGPDEENNEMLTSNAYGTLAKILEALRAHDTETIEALADPRPRSGSWDTNSGDSGGKQAVEDDTLGDDGGHGAGPAVSRAAAELLKFSTPRDPAELARFVRLRVIEPENEYWRRGIQAATRYVKETGAAELRVPYDYVTPEDWKPARFPLGTWLADQRRYNNTGRLTKERVEQLGALGMVWSHQDIAFEEGLAVARAWAAAHGHFLPPATAVWQGYPIGVWAKNQRAAGRKALVNIVRREGGLPVDAAGAMTQERLDALDDIDPGWCPAWDANWQRCFQLTKTHLASGARVPTTAGEVIVQGEDLGRWVTAQRNGWDKLTVGQRVLLEILGLEPAGPHEQPVTTPTRDDKWALNLTAARQYHAREGHLNVPRKHIERLKRPEPGHGPTGPQAGGDGPVEVKLGTFLDNTRRRAAKLPTQRRAELDALGMRW</sequence>
<dbReference type="Gene3D" id="3.40.50.300">
    <property type="entry name" value="P-loop containing nucleotide triphosphate hydrolases"/>
    <property type="match status" value="2"/>
</dbReference>
<dbReference type="Pfam" id="PF04851">
    <property type="entry name" value="ResIII"/>
    <property type="match status" value="1"/>
</dbReference>
<dbReference type="Pfam" id="PF00271">
    <property type="entry name" value="Helicase_C"/>
    <property type="match status" value="1"/>
</dbReference>
<evidence type="ECO:0000313" key="4">
    <source>
        <dbReference type="Proteomes" id="UP001432060"/>
    </source>
</evidence>
<gene>
    <name evidence="3" type="ORF">OG515_36780</name>
</gene>
<dbReference type="CDD" id="cd18785">
    <property type="entry name" value="SF2_C"/>
    <property type="match status" value="1"/>
</dbReference>
<dbReference type="PANTHER" id="PTHR47396:SF1">
    <property type="entry name" value="ATP-DEPENDENT HELICASE IRC3-RELATED"/>
    <property type="match status" value="1"/>
</dbReference>
<evidence type="ECO:0000259" key="2">
    <source>
        <dbReference type="PROSITE" id="PS51192"/>
    </source>
</evidence>
<evidence type="ECO:0000313" key="3">
    <source>
        <dbReference type="EMBL" id="WUT87374.1"/>
    </source>
</evidence>